<name>A0A2P8GUM3_9MICO</name>
<proteinExistence type="predicted"/>
<dbReference type="Proteomes" id="UP000268291">
    <property type="component" value="Unassembled WGS sequence"/>
</dbReference>
<evidence type="ECO:0000313" key="1">
    <source>
        <dbReference type="EMBL" id="PSL37660.1"/>
    </source>
</evidence>
<dbReference type="NCBIfam" id="TIGR04088">
    <property type="entry name" value="cognate_SipW"/>
    <property type="match status" value="1"/>
</dbReference>
<reference evidence="2 4" key="2">
    <citation type="submission" date="2018-12" db="EMBL/GenBank/DDBJ databases">
        <authorList>
            <person name="hu s."/>
            <person name="Xu Y."/>
            <person name="Xu B."/>
            <person name="Li F."/>
        </authorList>
    </citation>
    <scope>NUCLEOTIDE SEQUENCE [LARGE SCALE GENOMIC DNA]</scope>
    <source>
        <strain evidence="2 4">KSW2-17</strain>
    </source>
</reference>
<dbReference type="OrthoDB" id="4950147at2"/>
<dbReference type="InterPro" id="IPR023833">
    <property type="entry name" value="Signal_pept_SipW-depend-type"/>
</dbReference>
<comment type="caution">
    <text evidence="1">The sequence shown here is derived from an EMBL/GenBank/DDBJ whole genome shotgun (WGS) entry which is preliminary data.</text>
</comment>
<organism evidence="1 3">
    <name type="scientific">Labedella gwakjiensis</name>
    <dbReference type="NCBI Taxonomy" id="390269"/>
    <lineage>
        <taxon>Bacteria</taxon>
        <taxon>Bacillati</taxon>
        <taxon>Actinomycetota</taxon>
        <taxon>Actinomycetes</taxon>
        <taxon>Micrococcales</taxon>
        <taxon>Microbacteriaceae</taxon>
        <taxon>Labedella</taxon>
    </lineage>
</organism>
<dbReference type="AlphaFoldDB" id="A0A2P8GUM3"/>
<reference evidence="1 3" key="1">
    <citation type="submission" date="2018-03" db="EMBL/GenBank/DDBJ databases">
        <title>Genomic Encyclopedia of Archaeal and Bacterial Type Strains, Phase II (KMG-II): from individual species to whole genera.</title>
        <authorList>
            <person name="Goeker M."/>
        </authorList>
    </citation>
    <scope>NUCLEOTIDE SEQUENCE [LARGE SCALE GENOMIC DNA]</scope>
    <source>
        <strain evidence="1 3">DSM 21548</strain>
    </source>
</reference>
<dbReference type="Proteomes" id="UP000241203">
    <property type="component" value="Unassembled WGS sequence"/>
</dbReference>
<dbReference type="EMBL" id="RZGY01000001">
    <property type="protein sequence ID" value="RUQ87745.1"/>
    <property type="molecule type" value="Genomic_DNA"/>
</dbReference>
<evidence type="ECO:0000313" key="3">
    <source>
        <dbReference type="Proteomes" id="UP000241203"/>
    </source>
</evidence>
<dbReference type="EMBL" id="PYAU01000001">
    <property type="protein sequence ID" value="PSL37660.1"/>
    <property type="molecule type" value="Genomic_DNA"/>
</dbReference>
<accession>A0A2P8GUM3</accession>
<protein>
    <submittedName>
        <fullName evidence="2">Acyl-CoA dehydrogenase</fullName>
    </submittedName>
    <submittedName>
        <fullName evidence="1">Putative ribosomally synthesized peptide with SipW-like signal peptide</fullName>
    </submittedName>
</protein>
<evidence type="ECO:0000313" key="4">
    <source>
        <dbReference type="Proteomes" id="UP000268291"/>
    </source>
</evidence>
<keyword evidence="4" id="KW-1185">Reference proteome</keyword>
<sequence length="231" mass="23397">MTRTRSAASSRRTKTYAILAGGTLVGVAVTATLAAWTDTEWVFGGNGAGGPGVGTSTFEVEQNTVAPFAAGTFTNEEENPGGEITFGLDALALSPGDSVYAAVALRTAPESVEGEVLLQPAVPADGIATDDADGYLFDALDVRVATDDAAFDCDVDAFTGAPGAPAVIADGTLGATGATAEQALLADAGSVQYYCFEVTLPEDPTLPAGATLDDLMGLTVAPAWEFEAESF</sequence>
<evidence type="ECO:0000313" key="2">
    <source>
        <dbReference type="EMBL" id="RUQ87745.1"/>
    </source>
</evidence>
<gene>
    <name evidence="1" type="ORF">CLV49_1267</name>
    <name evidence="2" type="ORF">ELQ93_12865</name>
</gene>
<dbReference type="RefSeq" id="WP_106562776.1">
    <property type="nucleotide sequence ID" value="NZ_PYAU01000001.1"/>
</dbReference>